<protein>
    <recommendedName>
        <fullName evidence="3">Cupin 2 conserved barrel domain-containing protein</fullName>
    </recommendedName>
</protein>
<proteinExistence type="predicted"/>
<evidence type="ECO:0000313" key="2">
    <source>
        <dbReference type="Proteomes" id="UP000593892"/>
    </source>
</evidence>
<dbReference type="EMBL" id="CP063849">
    <property type="protein sequence ID" value="QOY88275.1"/>
    <property type="molecule type" value="Genomic_DNA"/>
</dbReference>
<dbReference type="RefSeq" id="WP_194449938.1">
    <property type="nucleotide sequence ID" value="NZ_CP063849.1"/>
</dbReference>
<reference evidence="1 2" key="1">
    <citation type="submission" date="2020-10" db="EMBL/GenBank/DDBJ databases">
        <title>Complete genome sequence of Paludibaculum fermentans P105T, a facultatively anaerobic acidobacterium capable of dissimilatory Fe(III) reduction.</title>
        <authorList>
            <person name="Dedysh S.N."/>
            <person name="Beletsky A.V."/>
            <person name="Kulichevskaya I.S."/>
            <person name="Mardanov A.V."/>
            <person name="Ravin N.V."/>
        </authorList>
    </citation>
    <scope>NUCLEOTIDE SEQUENCE [LARGE SCALE GENOMIC DNA]</scope>
    <source>
        <strain evidence="1 2">P105</strain>
    </source>
</reference>
<evidence type="ECO:0008006" key="3">
    <source>
        <dbReference type="Google" id="ProtNLM"/>
    </source>
</evidence>
<gene>
    <name evidence="1" type="ORF">IRI77_37010</name>
</gene>
<keyword evidence="2" id="KW-1185">Reference proteome</keyword>
<accession>A0A7S7NRA8</accession>
<dbReference type="Proteomes" id="UP000593892">
    <property type="component" value="Chromosome"/>
</dbReference>
<dbReference type="InterPro" id="IPR011051">
    <property type="entry name" value="RmlC_Cupin_sf"/>
</dbReference>
<dbReference type="InterPro" id="IPR014710">
    <property type="entry name" value="RmlC-like_jellyroll"/>
</dbReference>
<dbReference type="Gene3D" id="2.60.120.10">
    <property type="entry name" value="Jelly Rolls"/>
    <property type="match status" value="1"/>
</dbReference>
<name>A0A7S7NRA8_PALFE</name>
<evidence type="ECO:0000313" key="1">
    <source>
        <dbReference type="EMBL" id="QOY88275.1"/>
    </source>
</evidence>
<dbReference type="KEGG" id="pfer:IRI77_37010"/>
<dbReference type="AlphaFoldDB" id="A0A7S7NRA8"/>
<dbReference type="SUPFAM" id="SSF51182">
    <property type="entry name" value="RmlC-like cupins"/>
    <property type="match status" value="1"/>
</dbReference>
<organism evidence="1 2">
    <name type="scientific">Paludibaculum fermentans</name>
    <dbReference type="NCBI Taxonomy" id="1473598"/>
    <lineage>
        <taxon>Bacteria</taxon>
        <taxon>Pseudomonadati</taxon>
        <taxon>Acidobacteriota</taxon>
        <taxon>Terriglobia</taxon>
        <taxon>Bryobacterales</taxon>
        <taxon>Bryobacteraceae</taxon>
        <taxon>Paludibaculum</taxon>
    </lineage>
</organism>
<sequence>MSCKPAAERTQTEGCWIVADKALGKLPAEVFWTLDVYPTRESVAKAGTNHAAVVEALGKIWLFTVGEKPAPPSQGGRVTQIGPLPVKSDEVYTAQFMEGILEPGSVSRTHVHSGPEAFYTETGESCLETPDGKQVGRKGTDLIIPEGVPMELSATGSETRRGLILVLHSSAKPATTVVAHWKSKGLCLGPQ</sequence>